<evidence type="ECO:0000313" key="7">
    <source>
        <dbReference type="Proteomes" id="UP000593572"/>
    </source>
</evidence>
<evidence type="ECO:0000256" key="2">
    <source>
        <dbReference type="ARBA" id="ARBA00022771"/>
    </source>
</evidence>
<dbReference type="Pfam" id="PF13639">
    <property type="entry name" value="zf-RING_2"/>
    <property type="match status" value="1"/>
</dbReference>
<dbReference type="Proteomes" id="UP000593572">
    <property type="component" value="Unassembled WGS sequence"/>
</dbReference>
<evidence type="ECO:0000313" key="6">
    <source>
        <dbReference type="EMBL" id="MBA0557348.1"/>
    </source>
</evidence>
<dbReference type="GO" id="GO:0008270">
    <property type="term" value="F:zinc ion binding"/>
    <property type="evidence" value="ECO:0007669"/>
    <property type="project" value="UniProtKB-KW"/>
</dbReference>
<name>A0A7J8LY05_9ROSI</name>
<keyword evidence="2 4" id="KW-0863">Zinc-finger</keyword>
<proteinExistence type="predicted"/>
<dbReference type="EMBL" id="JABEZX010000006">
    <property type="protein sequence ID" value="MBA0557348.1"/>
    <property type="molecule type" value="Genomic_DNA"/>
</dbReference>
<dbReference type="AlphaFoldDB" id="A0A7J8LY05"/>
<accession>A0A7J8LY05</accession>
<reference evidence="6 7" key="1">
    <citation type="journal article" date="2019" name="Genome Biol. Evol.">
        <title>Insights into the evolution of the New World diploid cottons (Gossypium, subgenus Houzingenia) based on genome sequencing.</title>
        <authorList>
            <person name="Grover C.E."/>
            <person name="Arick M.A. 2nd"/>
            <person name="Thrash A."/>
            <person name="Conover J.L."/>
            <person name="Sanders W.S."/>
            <person name="Peterson D.G."/>
            <person name="Frelichowski J.E."/>
            <person name="Scheffler J.A."/>
            <person name="Scheffler B.E."/>
            <person name="Wendel J.F."/>
        </authorList>
    </citation>
    <scope>NUCLEOTIDE SEQUENCE [LARGE SCALE GENOMIC DNA]</scope>
    <source>
        <strain evidence="6">157</strain>
        <tissue evidence="6">Leaf</tissue>
    </source>
</reference>
<sequence length="47" mass="5507">MPRIKVEESGKDCGICLQEFEVEEEAREMPCKHVFHSGCIEKWLLNQ</sequence>
<dbReference type="CDD" id="cd16448">
    <property type="entry name" value="RING-H2"/>
    <property type="match status" value="1"/>
</dbReference>
<organism evidence="6 7">
    <name type="scientific">Gossypium lobatum</name>
    <dbReference type="NCBI Taxonomy" id="34289"/>
    <lineage>
        <taxon>Eukaryota</taxon>
        <taxon>Viridiplantae</taxon>
        <taxon>Streptophyta</taxon>
        <taxon>Embryophyta</taxon>
        <taxon>Tracheophyta</taxon>
        <taxon>Spermatophyta</taxon>
        <taxon>Magnoliopsida</taxon>
        <taxon>eudicotyledons</taxon>
        <taxon>Gunneridae</taxon>
        <taxon>Pentapetalae</taxon>
        <taxon>rosids</taxon>
        <taxon>malvids</taxon>
        <taxon>Malvales</taxon>
        <taxon>Malvaceae</taxon>
        <taxon>Malvoideae</taxon>
        <taxon>Gossypium</taxon>
    </lineage>
</organism>
<dbReference type="InterPro" id="IPR013083">
    <property type="entry name" value="Znf_RING/FYVE/PHD"/>
</dbReference>
<dbReference type="Gene3D" id="3.30.40.10">
    <property type="entry name" value="Zinc/RING finger domain, C3HC4 (zinc finger)"/>
    <property type="match status" value="1"/>
</dbReference>
<dbReference type="InterPro" id="IPR051834">
    <property type="entry name" value="RING_finger_E3_ligase"/>
</dbReference>
<dbReference type="InterPro" id="IPR001841">
    <property type="entry name" value="Znf_RING"/>
</dbReference>
<dbReference type="SUPFAM" id="SSF57850">
    <property type="entry name" value="RING/U-box"/>
    <property type="match status" value="1"/>
</dbReference>
<keyword evidence="7" id="KW-1185">Reference proteome</keyword>
<dbReference type="GO" id="GO:0005634">
    <property type="term" value="C:nucleus"/>
    <property type="evidence" value="ECO:0007669"/>
    <property type="project" value="TreeGrafter"/>
</dbReference>
<dbReference type="PANTHER" id="PTHR45931">
    <property type="entry name" value="SI:CH211-59O9.10"/>
    <property type="match status" value="1"/>
</dbReference>
<feature type="domain" description="RING-type" evidence="5">
    <location>
        <begin position="13"/>
        <end position="43"/>
    </location>
</feature>
<keyword evidence="3" id="KW-0862">Zinc</keyword>
<evidence type="ECO:0000256" key="4">
    <source>
        <dbReference type="PROSITE-ProRule" id="PRU00175"/>
    </source>
</evidence>
<dbReference type="GO" id="GO:0061630">
    <property type="term" value="F:ubiquitin protein ligase activity"/>
    <property type="evidence" value="ECO:0007669"/>
    <property type="project" value="TreeGrafter"/>
</dbReference>
<evidence type="ECO:0000259" key="5">
    <source>
        <dbReference type="PROSITE" id="PS50089"/>
    </source>
</evidence>
<protein>
    <recommendedName>
        <fullName evidence="5">RING-type domain-containing protein</fullName>
    </recommendedName>
</protein>
<keyword evidence="1" id="KW-0479">Metal-binding</keyword>
<gene>
    <name evidence="6" type="ORF">Golob_014423</name>
</gene>
<evidence type="ECO:0000256" key="1">
    <source>
        <dbReference type="ARBA" id="ARBA00022723"/>
    </source>
</evidence>
<dbReference type="PROSITE" id="PS50089">
    <property type="entry name" value="ZF_RING_2"/>
    <property type="match status" value="1"/>
</dbReference>
<evidence type="ECO:0000256" key="3">
    <source>
        <dbReference type="ARBA" id="ARBA00022833"/>
    </source>
</evidence>
<dbReference type="PANTHER" id="PTHR45931:SF3">
    <property type="entry name" value="RING ZINC FINGER-CONTAINING PROTEIN"/>
    <property type="match status" value="1"/>
</dbReference>
<comment type="caution">
    <text evidence="6">The sequence shown here is derived from an EMBL/GenBank/DDBJ whole genome shotgun (WGS) entry which is preliminary data.</text>
</comment>
<dbReference type="GO" id="GO:0006511">
    <property type="term" value="P:ubiquitin-dependent protein catabolic process"/>
    <property type="evidence" value="ECO:0007669"/>
    <property type="project" value="TreeGrafter"/>
</dbReference>